<dbReference type="Proteomes" id="UP000828390">
    <property type="component" value="Unassembled WGS sequence"/>
</dbReference>
<dbReference type="Pfam" id="PF13499">
    <property type="entry name" value="EF-hand_7"/>
    <property type="match status" value="1"/>
</dbReference>
<dbReference type="CDD" id="cd00051">
    <property type="entry name" value="EFh"/>
    <property type="match status" value="1"/>
</dbReference>
<dbReference type="PANTHER" id="PTHR23048">
    <property type="entry name" value="MYOSIN LIGHT CHAIN 1, 3"/>
    <property type="match status" value="1"/>
</dbReference>
<dbReference type="AlphaFoldDB" id="A0A9D4I953"/>
<dbReference type="PANTHER" id="PTHR23048:SF0">
    <property type="entry name" value="CALMODULIN LIKE 3"/>
    <property type="match status" value="1"/>
</dbReference>
<reference evidence="4" key="2">
    <citation type="submission" date="2020-11" db="EMBL/GenBank/DDBJ databases">
        <authorList>
            <person name="McCartney M.A."/>
            <person name="Auch B."/>
            <person name="Kono T."/>
            <person name="Mallez S."/>
            <person name="Becker A."/>
            <person name="Gohl D.M."/>
            <person name="Silverstein K.A.T."/>
            <person name="Koren S."/>
            <person name="Bechman K.B."/>
            <person name="Herman A."/>
            <person name="Abrahante J.E."/>
            <person name="Garbe J."/>
        </authorList>
    </citation>
    <scope>NUCLEOTIDE SEQUENCE</scope>
    <source>
        <strain evidence="4">Duluth1</strain>
        <tissue evidence="4">Whole animal</tissue>
    </source>
</reference>
<dbReference type="InterPro" id="IPR018247">
    <property type="entry name" value="EF_Hand_1_Ca_BS"/>
</dbReference>
<dbReference type="PROSITE" id="PS00018">
    <property type="entry name" value="EF_HAND_1"/>
    <property type="match status" value="1"/>
</dbReference>
<dbReference type="Gene3D" id="1.10.238.10">
    <property type="entry name" value="EF-hand"/>
    <property type="match status" value="1"/>
</dbReference>
<dbReference type="InterPro" id="IPR050230">
    <property type="entry name" value="CALM/Myosin/TropC-like"/>
</dbReference>
<protein>
    <recommendedName>
        <fullName evidence="3">EF-hand domain-containing protein</fullName>
    </recommendedName>
</protein>
<evidence type="ECO:0000313" key="4">
    <source>
        <dbReference type="EMBL" id="KAH3752904.1"/>
    </source>
</evidence>
<evidence type="ECO:0000259" key="3">
    <source>
        <dbReference type="PROSITE" id="PS50222"/>
    </source>
</evidence>
<dbReference type="InterPro" id="IPR011992">
    <property type="entry name" value="EF-hand-dom_pair"/>
</dbReference>
<dbReference type="EMBL" id="JAIWYP010000010">
    <property type="protein sequence ID" value="KAH3752904.1"/>
    <property type="molecule type" value="Genomic_DNA"/>
</dbReference>
<keyword evidence="1" id="KW-0677">Repeat</keyword>
<sequence>MPDLVKEFREAFQMFDKDGDGSIDVNEFVSALRSLGQNPNQLEIEEMVKSIDRNGNVHTSK</sequence>
<dbReference type="SMART" id="SM00054">
    <property type="entry name" value="EFh"/>
    <property type="match status" value="1"/>
</dbReference>
<feature type="domain" description="EF-hand" evidence="3">
    <location>
        <begin position="3"/>
        <end position="38"/>
    </location>
</feature>
<dbReference type="GO" id="GO:0005509">
    <property type="term" value="F:calcium ion binding"/>
    <property type="evidence" value="ECO:0007669"/>
    <property type="project" value="InterPro"/>
</dbReference>
<reference evidence="4" key="1">
    <citation type="journal article" date="2019" name="bioRxiv">
        <title>The Genome of the Zebra Mussel, Dreissena polymorpha: A Resource for Invasive Species Research.</title>
        <authorList>
            <person name="McCartney M.A."/>
            <person name="Auch B."/>
            <person name="Kono T."/>
            <person name="Mallez S."/>
            <person name="Zhang Y."/>
            <person name="Obille A."/>
            <person name="Becker A."/>
            <person name="Abrahante J.E."/>
            <person name="Garbe J."/>
            <person name="Badalamenti J.P."/>
            <person name="Herman A."/>
            <person name="Mangelson H."/>
            <person name="Liachko I."/>
            <person name="Sullivan S."/>
            <person name="Sone E.D."/>
            <person name="Koren S."/>
            <person name="Silverstein K.A.T."/>
            <person name="Beckman K.B."/>
            <person name="Gohl D.M."/>
        </authorList>
    </citation>
    <scope>NUCLEOTIDE SEQUENCE</scope>
    <source>
        <strain evidence="4">Duluth1</strain>
        <tissue evidence="4">Whole animal</tissue>
    </source>
</reference>
<keyword evidence="5" id="KW-1185">Reference proteome</keyword>
<comment type="caution">
    <text evidence="4">The sequence shown here is derived from an EMBL/GenBank/DDBJ whole genome shotgun (WGS) entry which is preliminary data.</text>
</comment>
<keyword evidence="2" id="KW-0106">Calcium</keyword>
<evidence type="ECO:0000256" key="2">
    <source>
        <dbReference type="ARBA" id="ARBA00022837"/>
    </source>
</evidence>
<dbReference type="InterPro" id="IPR002048">
    <property type="entry name" value="EF_hand_dom"/>
</dbReference>
<dbReference type="GO" id="GO:0016460">
    <property type="term" value="C:myosin II complex"/>
    <property type="evidence" value="ECO:0007669"/>
    <property type="project" value="TreeGrafter"/>
</dbReference>
<gene>
    <name evidence="4" type="ORF">DPMN_187530</name>
</gene>
<dbReference type="FunFam" id="1.10.238.10:FF:000178">
    <property type="entry name" value="Calmodulin-2 A"/>
    <property type="match status" value="1"/>
</dbReference>
<evidence type="ECO:0000313" key="5">
    <source>
        <dbReference type="Proteomes" id="UP000828390"/>
    </source>
</evidence>
<evidence type="ECO:0000256" key="1">
    <source>
        <dbReference type="ARBA" id="ARBA00022737"/>
    </source>
</evidence>
<accession>A0A9D4I953</accession>
<proteinExistence type="predicted"/>
<dbReference type="SUPFAM" id="SSF47473">
    <property type="entry name" value="EF-hand"/>
    <property type="match status" value="1"/>
</dbReference>
<dbReference type="PROSITE" id="PS50222">
    <property type="entry name" value="EF_HAND_2"/>
    <property type="match status" value="1"/>
</dbReference>
<name>A0A9D4I953_DREPO</name>
<organism evidence="4 5">
    <name type="scientific">Dreissena polymorpha</name>
    <name type="common">Zebra mussel</name>
    <name type="synonym">Mytilus polymorpha</name>
    <dbReference type="NCBI Taxonomy" id="45954"/>
    <lineage>
        <taxon>Eukaryota</taxon>
        <taxon>Metazoa</taxon>
        <taxon>Spiralia</taxon>
        <taxon>Lophotrochozoa</taxon>
        <taxon>Mollusca</taxon>
        <taxon>Bivalvia</taxon>
        <taxon>Autobranchia</taxon>
        <taxon>Heteroconchia</taxon>
        <taxon>Euheterodonta</taxon>
        <taxon>Imparidentia</taxon>
        <taxon>Neoheterodontei</taxon>
        <taxon>Myida</taxon>
        <taxon>Dreissenoidea</taxon>
        <taxon>Dreissenidae</taxon>
        <taxon>Dreissena</taxon>
    </lineage>
</organism>